<proteinExistence type="predicted"/>
<sequence>MSSLEIGRFINPTIKEEELPTGEALYQRLDSGLLSRTEIGAIVRNRYKETARLLDARLACAEGDNDRTKSLIALIGAFNYIRGMSVLRHDGSVDRHIAPRIMLSPSATVQVLDVARINQDDRVLELFTGGGYASFFLALTGAQAVDSVDLFTSSLYDLDETFKQAYDWVYGDLPEILRPHVTQPHFIQADCAELPDFADPRFQDHYDKVFIHPPYGKETNRLIDITEEEAFRLWISSLVSVYSRNVSPFVTYSVVPSEWTSSLEDAEFPREIFDKSEFLRLRETRMFDLTLCITRG</sequence>
<organism evidence="1 2">
    <name type="scientific">Candidatus Roizmanbacteria bacterium RIFCSPHIGHO2_02_FULL_37_24</name>
    <dbReference type="NCBI Taxonomy" id="1802037"/>
    <lineage>
        <taxon>Bacteria</taxon>
        <taxon>Candidatus Roizmaniibacteriota</taxon>
    </lineage>
</organism>
<dbReference type="Gene3D" id="3.40.50.150">
    <property type="entry name" value="Vaccinia Virus protein VP39"/>
    <property type="match status" value="1"/>
</dbReference>
<gene>
    <name evidence="1" type="ORF">A3C24_02945</name>
</gene>
<accession>A0A1F7GYL4</accession>
<dbReference type="Proteomes" id="UP000177159">
    <property type="component" value="Unassembled WGS sequence"/>
</dbReference>
<dbReference type="CDD" id="cd02440">
    <property type="entry name" value="AdoMet_MTases"/>
    <property type="match status" value="1"/>
</dbReference>
<dbReference type="InterPro" id="IPR029063">
    <property type="entry name" value="SAM-dependent_MTases_sf"/>
</dbReference>
<evidence type="ECO:0000313" key="2">
    <source>
        <dbReference type="Proteomes" id="UP000177159"/>
    </source>
</evidence>
<evidence type="ECO:0000313" key="1">
    <source>
        <dbReference type="EMBL" id="OGK24021.1"/>
    </source>
</evidence>
<comment type="caution">
    <text evidence="1">The sequence shown here is derived from an EMBL/GenBank/DDBJ whole genome shotgun (WGS) entry which is preliminary data.</text>
</comment>
<name>A0A1F7GYL4_9BACT</name>
<reference evidence="1 2" key="1">
    <citation type="journal article" date="2016" name="Nat. Commun.">
        <title>Thousands of microbial genomes shed light on interconnected biogeochemical processes in an aquifer system.</title>
        <authorList>
            <person name="Anantharaman K."/>
            <person name="Brown C.T."/>
            <person name="Hug L.A."/>
            <person name="Sharon I."/>
            <person name="Castelle C.J."/>
            <person name="Probst A.J."/>
            <person name="Thomas B.C."/>
            <person name="Singh A."/>
            <person name="Wilkins M.J."/>
            <person name="Karaoz U."/>
            <person name="Brodie E.L."/>
            <person name="Williams K.H."/>
            <person name="Hubbard S.S."/>
            <person name="Banfield J.F."/>
        </authorList>
    </citation>
    <scope>NUCLEOTIDE SEQUENCE [LARGE SCALE GENOMIC DNA]</scope>
</reference>
<dbReference type="AlphaFoldDB" id="A0A1F7GYL4"/>
<protein>
    <submittedName>
        <fullName evidence="1">Uncharacterized protein</fullName>
    </submittedName>
</protein>
<dbReference type="SUPFAM" id="SSF53335">
    <property type="entry name" value="S-adenosyl-L-methionine-dependent methyltransferases"/>
    <property type="match status" value="1"/>
</dbReference>
<dbReference type="EMBL" id="MFZM01000013">
    <property type="protein sequence ID" value="OGK24021.1"/>
    <property type="molecule type" value="Genomic_DNA"/>
</dbReference>